<dbReference type="PATRIC" id="fig|399804.5.peg.3829"/>
<dbReference type="OrthoDB" id="5906592at2"/>
<dbReference type="Proteomes" id="UP000008209">
    <property type="component" value="Chromosome"/>
</dbReference>
<dbReference type="AlphaFoldDB" id="E6XHP3"/>
<name>E6XHP3_SHEP2</name>
<feature type="region of interest" description="Disordered" evidence="1">
    <location>
        <begin position="152"/>
        <end position="171"/>
    </location>
</feature>
<reference evidence="4 5" key="1">
    <citation type="submission" date="2011-01" db="EMBL/GenBank/DDBJ databases">
        <title>Complete sequence of Shewanella putrefaciens 200.</title>
        <authorList>
            <consortium name="US DOE Joint Genome Institute"/>
            <person name="Lucas S."/>
            <person name="Copeland A."/>
            <person name="Lapidus A."/>
            <person name="Cheng J.-F."/>
            <person name="Bruce D."/>
            <person name="Goodwin L."/>
            <person name="Pitluck S."/>
            <person name="Munk A.C."/>
            <person name="Detter J.C."/>
            <person name="Han C."/>
            <person name="Tapia R."/>
            <person name="Land M."/>
            <person name="Hauser L."/>
            <person name="Chang Y.-J."/>
            <person name="Jeffries C."/>
            <person name="Kyrpides N."/>
            <person name="Ivanova N."/>
            <person name="Mikhailova N."/>
            <person name="Kolker E."/>
            <person name="Lawrence C."/>
            <person name="McCue L.A."/>
            <person name="DiChristina T."/>
            <person name="Nealson K."/>
            <person name="Fredrickson J.K."/>
            <person name="Woyke T."/>
        </authorList>
    </citation>
    <scope>NUCLEOTIDE SEQUENCE [LARGE SCALE GENOMIC DNA]</scope>
    <source>
        <strain evidence="4 5">200</strain>
    </source>
</reference>
<accession>E6XHP3</accession>
<evidence type="ECO:0000313" key="3">
    <source>
        <dbReference type="EMBL" id="ADV56078.1"/>
    </source>
</evidence>
<dbReference type="GO" id="GO:0006353">
    <property type="term" value="P:DNA-templated transcription termination"/>
    <property type="evidence" value="ECO:0007669"/>
    <property type="project" value="InterPro"/>
</dbReference>
<feature type="domain" description="Rho termination factor-like N-terminal" evidence="2">
    <location>
        <begin position="109"/>
        <end position="151"/>
    </location>
</feature>
<evidence type="ECO:0000313" key="5">
    <source>
        <dbReference type="Proteomes" id="UP000008209"/>
    </source>
</evidence>
<dbReference type="InterPro" id="IPR041227">
    <property type="entry name" value="FluMu_N"/>
</dbReference>
<dbReference type="Pfam" id="PF07498">
    <property type="entry name" value="Rho_N"/>
    <property type="match status" value="1"/>
</dbReference>
<evidence type="ECO:0000256" key="1">
    <source>
        <dbReference type="SAM" id="MobiDB-lite"/>
    </source>
</evidence>
<feature type="compositionally biased region" description="Low complexity" evidence="1">
    <location>
        <begin position="152"/>
        <end position="164"/>
    </location>
</feature>
<dbReference type="InterPro" id="IPR011112">
    <property type="entry name" value="Rho-like_N"/>
</dbReference>
<dbReference type="SMART" id="SM00959">
    <property type="entry name" value="Rho_N"/>
    <property type="match status" value="1"/>
</dbReference>
<dbReference type="KEGG" id="shp:Sput200_3959"/>
<protein>
    <submittedName>
        <fullName evidence="4">Rho termination factor domain protein</fullName>
    </submittedName>
</protein>
<dbReference type="EMBL" id="CP002457">
    <property type="protein sequence ID" value="ADV56318.1"/>
    <property type="molecule type" value="Genomic_DNA"/>
</dbReference>
<dbReference type="SUPFAM" id="SSF68912">
    <property type="entry name" value="Rho N-terminal domain-like"/>
    <property type="match status" value="1"/>
</dbReference>
<evidence type="ECO:0000259" key="2">
    <source>
        <dbReference type="SMART" id="SM00959"/>
    </source>
</evidence>
<gene>
    <name evidence="3" type="ordered locus">Sput200_3699</name>
    <name evidence="4" type="ordered locus">Sput200_3959</name>
</gene>
<sequence length="171" mass="17715">MSQKKIVINCRAHDGYRRAGIAFTKGQNIFSESELTDAQLQAIEGDARLVVSVEANETQDDTSADSAKTANVAQTQGSVGTANSADGVTTTELTGTIAGVVTIDGLQKNLDEMTVADLKELAESLEIAGFKGMKKPELVAAIAAVQVQVPTDAKSDATSDAAKALTTEQGA</sequence>
<dbReference type="KEGG" id="shp:Sput200_3699"/>
<dbReference type="EMBL" id="CP002457">
    <property type="protein sequence ID" value="ADV56078.1"/>
    <property type="molecule type" value="Genomic_DNA"/>
</dbReference>
<dbReference type="Pfam" id="PF17891">
    <property type="entry name" value="FluMu_N"/>
    <property type="match status" value="1"/>
</dbReference>
<dbReference type="SUPFAM" id="SSF160059">
    <property type="entry name" value="PriA/YqbF domain"/>
    <property type="match status" value="1"/>
</dbReference>
<dbReference type="InterPro" id="IPR036269">
    <property type="entry name" value="Rho_N_sf"/>
</dbReference>
<dbReference type="Gene3D" id="3.40.5.80">
    <property type="match status" value="1"/>
</dbReference>
<evidence type="ECO:0000313" key="4">
    <source>
        <dbReference type="EMBL" id="ADV56318.1"/>
    </source>
</evidence>
<dbReference type="HOGENOM" id="CLU_1561827_0_0_6"/>
<dbReference type="Gene3D" id="1.10.720.10">
    <property type="match status" value="1"/>
</dbReference>
<proteinExistence type="predicted"/>
<organism evidence="4 5">
    <name type="scientific">Shewanella putrefaciens (strain 200)</name>
    <dbReference type="NCBI Taxonomy" id="399804"/>
    <lineage>
        <taxon>Bacteria</taxon>
        <taxon>Pseudomonadati</taxon>
        <taxon>Pseudomonadota</taxon>
        <taxon>Gammaproteobacteria</taxon>
        <taxon>Alteromonadales</taxon>
        <taxon>Shewanellaceae</taxon>
        <taxon>Shewanella</taxon>
    </lineage>
</organism>